<dbReference type="GO" id="GO:0031177">
    <property type="term" value="F:phosphopantetheine binding"/>
    <property type="evidence" value="ECO:0007669"/>
    <property type="project" value="InterPro"/>
</dbReference>
<proteinExistence type="predicted"/>
<dbReference type="InterPro" id="IPR036736">
    <property type="entry name" value="ACP-like_sf"/>
</dbReference>
<accession>A0AAD6N8B7</accession>
<evidence type="ECO:0000313" key="5">
    <source>
        <dbReference type="Proteomes" id="UP001219568"/>
    </source>
</evidence>
<reference evidence="4" key="1">
    <citation type="journal article" date="2023" name="IMA Fungus">
        <title>Comparative genomic study of the Penicillium genus elucidates a diverse pangenome and 15 lateral gene transfer events.</title>
        <authorList>
            <person name="Petersen C."/>
            <person name="Sorensen T."/>
            <person name="Nielsen M.R."/>
            <person name="Sondergaard T.E."/>
            <person name="Sorensen J.L."/>
            <person name="Fitzpatrick D.A."/>
            <person name="Frisvad J.C."/>
            <person name="Nielsen K.L."/>
        </authorList>
    </citation>
    <scope>NUCLEOTIDE SEQUENCE</scope>
    <source>
        <strain evidence="4">IBT 15450</strain>
    </source>
</reference>
<evidence type="ECO:0000256" key="1">
    <source>
        <dbReference type="ARBA" id="ARBA00022450"/>
    </source>
</evidence>
<dbReference type="InterPro" id="IPR020806">
    <property type="entry name" value="PKS_PP-bd"/>
</dbReference>
<evidence type="ECO:0000256" key="2">
    <source>
        <dbReference type="ARBA" id="ARBA00022553"/>
    </source>
</evidence>
<feature type="domain" description="Carrier" evidence="3">
    <location>
        <begin position="13"/>
        <end position="90"/>
    </location>
</feature>
<dbReference type="EMBL" id="JAQJZL010000005">
    <property type="protein sequence ID" value="KAJ6041310.1"/>
    <property type="molecule type" value="Genomic_DNA"/>
</dbReference>
<dbReference type="Gene3D" id="1.10.1200.10">
    <property type="entry name" value="ACP-like"/>
    <property type="match status" value="1"/>
</dbReference>
<dbReference type="InterPro" id="IPR009081">
    <property type="entry name" value="PP-bd_ACP"/>
</dbReference>
<dbReference type="GO" id="GO:0044550">
    <property type="term" value="P:secondary metabolite biosynthetic process"/>
    <property type="evidence" value="ECO:0007669"/>
    <property type="project" value="UniProtKB-ARBA"/>
</dbReference>
<keyword evidence="2" id="KW-0597">Phosphoprotein</keyword>
<dbReference type="InterPro" id="IPR006162">
    <property type="entry name" value="Ppantetheine_attach_site"/>
</dbReference>
<dbReference type="SUPFAM" id="SSF47336">
    <property type="entry name" value="ACP-like"/>
    <property type="match status" value="1"/>
</dbReference>
<dbReference type="SMART" id="SM00823">
    <property type="entry name" value="PKS_PP"/>
    <property type="match status" value="1"/>
</dbReference>
<keyword evidence="5" id="KW-1185">Reference proteome</keyword>
<evidence type="ECO:0000313" key="4">
    <source>
        <dbReference type="EMBL" id="KAJ6041310.1"/>
    </source>
</evidence>
<dbReference type="AlphaFoldDB" id="A0AAD6N8B7"/>
<gene>
    <name evidence="4" type="ORF">N7460_006700</name>
</gene>
<evidence type="ECO:0000259" key="3">
    <source>
        <dbReference type="PROSITE" id="PS50075"/>
    </source>
</evidence>
<protein>
    <recommendedName>
        <fullName evidence="3">Carrier domain-containing protein</fullName>
    </recommendedName>
</protein>
<dbReference type="Proteomes" id="UP001219568">
    <property type="component" value="Unassembled WGS sequence"/>
</dbReference>
<dbReference type="Pfam" id="PF23297">
    <property type="entry name" value="ACP_SdgA_C"/>
    <property type="match status" value="1"/>
</dbReference>
<comment type="caution">
    <text evidence="4">The sequence shown here is derived from an EMBL/GenBank/DDBJ whole genome shotgun (WGS) entry which is preliminary data.</text>
</comment>
<sequence>MQALLASPQTKCEPIAAITSILAKKLAADFGRPEGDIDISLALTDIGVDSLIAVELRNRIGVTMDADCSIFDIMQSPSLSILVETMASKSWLVRSEIR</sequence>
<keyword evidence="1" id="KW-0596">Phosphopantetheine</keyword>
<dbReference type="PROSITE" id="PS50075">
    <property type="entry name" value="CARRIER"/>
    <property type="match status" value="1"/>
</dbReference>
<name>A0AAD6N8B7_PENCN</name>
<reference evidence="4" key="2">
    <citation type="submission" date="2023-01" db="EMBL/GenBank/DDBJ databases">
        <authorList>
            <person name="Petersen C."/>
        </authorList>
    </citation>
    <scope>NUCLEOTIDE SEQUENCE</scope>
    <source>
        <strain evidence="4">IBT 15450</strain>
    </source>
</reference>
<dbReference type="PROSITE" id="PS00012">
    <property type="entry name" value="PHOSPHOPANTETHEINE"/>
    <property type="match status" value="1"/>
</dbReference>
<organism evidence="4 5">
    <name type="scientific">Penicillium canescens</name>
    <dbReference type="NCBI Taxonomy" id="5083"/>
    <lineage>
        <taxon>Eukaryota</taxon>
        <taxon>Fungi</taxon>
        <taxon>Dikarya</taxon>
        <taxon>Ascomycota</taxon>
        <taxon>Pezizomycotina</taxon>
        <taxon>Eurotiomycetes</taxon>
        <taxon>Eurotiomycetidae</taxon>
        <taxon>Eurotiales</taxon>
        <taxon>Aspergillaceae</taxon>
        <taxon>Penicillium</taxon>
    </lineage>
</organism>